<organism evidence="10 11">
    <name type="scientific">Papaver atlanticum</name>
    <dbReference type="NCBI Taxonomy" id="357466"/>
    <lineage>
        <taxon>Eukaryota</taxon>
        <taxon>Viridiplantae</taxon>
        <taxon>Streptophyta</taxon>
        <taxon>Embryophyta</taxon>
        <taxon>Tracheophyta</taxon>
        <taxon>Spermatophyta</taxon>
        <taxon>Magnoliopsida</taxon>
        <taxon>Ranunculales</taxon>
        <taxon>Papaveraceae</taxon>
        <taxon>Papaveroideae</taxon>
        <taxon>Papaver</taxon>
    </lineage>
</organism>
<feature type="binding site" evidence="5">
    <location>
        <position position="209"/>
    </location>
    <ligand>
        <name>a divalent metal cation</name>
        <dbReference type="ChEBI" id="CHEBI:60240"/>
        <label>2</label>
        <note>catalytic</note>
    </ligand>
</feature>
<dbReference type="InterPro" id="IPR023393">
    <property type="entry name" value="START-like_dom_sf"/>
</dbReference>
<evidence type="ECO:0000256" key="7">
    <source>
        <dbReference type="SAM" id="MobiDB-lite"/>
    </source>
</evidence>
<keyword evidence="4 5" id="KW-0378">Hydrolase</keyword>
<evidence type="ECO:0000256" key="1">
    <source>
        <dbReference type="ARBA" id="ARBA00022438"/>
    </source>
</evidence>
<dbReference type="Pfam" id="PF00557">
    <property type="entry name" value="Peptidase_M24"/>
    <property type="match status" value="1"/>
</dbReference>
<dbReference type="InterPro" id="IPR036005">
    <property type="entry name" value="Creatinase/aminopeptidase-like"/>
</dbReference>
<dbReference type="InterPro" id="IPR000994">
    <property type="entry name" value="Pept_M24"/>
</dbReference>
<comment type="cofactor">
    <cofactor evidence="5">
        <name>Co(2+)</name>
        <dbReference type="ChEBI" id="CHEBI:48828"/>
    </cofactor>
    <cofactor evidence="5">
        <name>Zn(2+)</name>
        <dbReference type="ChEBI" id="CHEBI:29105"/>
    </cofactor>
    <cofactor evidence="5">
        <name>Mn(2+)</name>
        <dbReference type="ChEBI" id="CHEBI:29035"/>
    </cofactor>
    <cofactor evidence="5">
        <name>Fe(2+)</name>
        <dbReference type="ChEBI" id="CHEBI:29033"/>
    </cofactor>
    <text evidence="5">Binds 2 divalent metal cations per subunit. Has a high-affinity and a low affinity metal-binding site. The true nature of the physiological cofactor is under debate. The enzyme is active with cobalt, zinc, manganese or divalent iron ions. Most likely, methionine aminopeptidases function as mononuclear Fe(2+)-metalloproteases under physiological conditions, and the catalytically relevant metal-binding site has been assigned to the histidine-containing high-affinity site.</text>
</comment>
<gene>
    <name evidence="10" type="ORF">MKW98_004358</name>
</gene>
<evidence type="ECO:0000256" key="4">
    <source>
        <dbReference type="ARBA" id="ARBA00022801"/>
    </source>
</evidence>
<evidence type="ECO:0000256" key="2">
    <source>
        <dbReference type="ARBA" id="ARBA00022670"/>
    </source>
</evidence>
<feature type="binding site" evidence="5">
    <location>
        <position position="272"/>
    </location>
    <ligand>
        <name>a divalent metal cation</name>
        <dbReference type="ChEBI" id="CHEBI:60240"/>
        <label>2</label>
        <note>catalytic</note>
    </ligand>
</feature>
<dbReference type="GO" id="GO:0004239">
    <property type="term" value="F:initiator methionyl aminopeptidase activity"/>
    <property type="evidence" value="ECO:0007669"/>
    <property type="project" value="UniProtKB-UniRule"/>
</dbReference>
<keyword evidence="1 5" id="KW-0031">Aminopeptidase</keyword>
<name>A0AAD4XJ83_9MAGN</name>
<dbReference type="GO" id="GO:0006508">
    <property type="term" value="P:proteolysis"/>
    <property type="evidence" value="ECO:0007669"/>
    <property type="project" value="UniProtKB-KW"/>
</dbReference>
<dbReference type="GO" id="GO:0046872">
    <property type="term" value="F:metal ion binding"/>
    <property type="evidence" value="ECO:0007669"/>
    <property type="project" value="UniProtKB-UniRule"/>
</dbReference>
<dbReference type="PANTHER" id="PTHR43330">
    <property type="entry name" value="METHIONINE AMINOPEPTIDASE"/>
    <property type="match status" value="1"/>
</dbReference>
<feature type="domain" description="DUF220" evidence="9">
    <location>
        <begin position="574"/>
        <end position="644"/>
    </location>
</feature>
<dbReference type="SUPFAM" id="SSF55920">
    <property type="entry name" value="Creatinase/aminopeptidase"/>
    <property type="match status" value="1"/>
</dbReference>
<dbReference type="CDD" id="cd01086">
    <property type="entry name" value="MetAP1"/>
    <property type="match status" value="1"/>
</dbReference>
<dbReference type="EC" id="3.4.11.18" evidence="6"/>
<reference evidence="10" key="1">
    <citation type="submission" date="2022-04" db="EMBL/GenBank/DDBJ databases">
        <title>A functionally conserved STORR gene fusion in Papaver species that diverged 16.8 million years ago.</title>
        <authorList>
            <person name="Catania T."/>
        </authorList>
    </citation>
    <scope>NUCLEOTIDE SEQUENCE</scope>
    <source>
        <strain evidence="10">S-188037</strain>
    </source>
</reference>
<dbReference type="Gene3D" id="3.30.530.20">
    <property type="match status" value="1"/>
</dbReference>
<dbReference type="SUPFAM" id="SSF55961">
    <property type="entry name" value="Bet v1-like"/>
    <property type="match status" value="1"/>
</dbReference>
<dbReference type="NCBIfam" id="TIGR00500">
    <property type="entry name" value="met_pdase_I"/>
    <property type="match status" value="1"/>
</dbReference>
<feature type="binding site" evidence="5">
    <location>
        <position position="304"/>
    </location>
    <ligand>
        <name>a divalent metal cation</name>
        <dbReference type="ChEBI" id="CHEBI:60240"/>
        <label>2</label>
        <note>catalytic</note>
    </ligand>
</feature>
<keyword evidence="2 5" id="KW-0645">Protease</keyword>
<dbReference type="InterPro" id="IPR003863">
    <property type="entry name" value="DUF220"/>
</dbReference>
<dbReference type="AlphaFoldDB" id="A0AAD4XJ83"/>
<keyword evidence="11" id="KW-1185">Reference proteome</keyword>
<evidence type="ECO:0000259" key="8">
    <source>
        <dbReference type="Pfam" id="PF00557"/>
    </source>
</evidence>
<comment type="caution">
    <text evidence="10">The sequence shown here is derived from an EMBL/GenBank/DDBJ whole genome shotgun (WGS) entry which is preliminary data.</text>
</comment>
<dbReference type="InterPro" id="IPR001714">
    <property type="entry name" value="Pept_M24_MAP"/>
</dbReference>
<dbReference type="PROSITE" id="PS00680">
    <property type="entry name" value="MAP_1"/>
    <property type="match status" value="1"/>
</dbReference>
<dbReference type="HAMAP" id="MF_01974">
    <property type="entry name" value="MetAP_1"/>
    <property type="match status" value="1"/>
</dbReference>
<keyword evidence="3 5" id="KW-0479">Metal-binding</keyword>
<dbReference type="GO" id="GO:0070006">
    <property type="term" value="F:metalloaminopeptidase activity"/>
    <property type="evidence" value="ECO:0007669"/>
    <property type="project" value="UniProtKB-UniRule"/>
</dbReference>
<proteinExistence type="inferred from homology"/>
<dbReference type="GO" id="GO:0009507">
    <property type="term" value="C:chloroplast"/>
    <property type="evidence" value="ECO:0007669"/>
    <property type="project" value="TreeGrafter"/>
</dbReference>
<feature type="binding site" evidence="5">
    <location>
        <position position="279"/>
    </location>
    <ligand>
        <name>substrate</name>
    </ligand>
</feature>
<dbReference type="PRINTS" id="PR00599">
    <property type="entry name" value="MAPEPTIDASE"/>
</dbReference>
<comment type="function">
    <text evidence="6">Cotranslationally removes the N-terminal methionine from nascent proteins. The N-terminal methionine is often cleaved when the second residue in the primary sequence is small and uncharged (Met-Ala-, Cys, Gly, Pro, Ser, Thr, or Val).</text>
</comment>
<feature type="region of interest" description="Disordered" evidence="7">
    <location>
        <begin position="63"/>
        <end position="84"/>
    </location>
</feature>
<evidence type="ECO:0000256" key="6">
    <source>
        <dbReference type="RuleBase" id="RU003653"/>
    </source>
</evidence>
<sequence length="735" mass="83045">MVCTSSLQPRLFSTFVGDRLTHSKLPLHQLFHNNSRGTDYVPLQLSKTYCSLTDLFFNKRNRNNLQNNKRKRLEPGKVSPRRSVPEHILRPPYVKSKQSPGIASGLEIHDEYGKECMRASGRLAAQVLEYARTLVKPGLKTDEIDEAVHQMIIDNGAYPSPLGYGGFPKSVCTSVNECICHGIPDSRALEDGDIINIDVTVYLNGYHGDTSATFFCGDVDDNARNLVKVTKECLDRAISICAPGVEYKKIGKAIHDHADKHKYGVVRQFVGHGVGKVFHADPVVLHYRNNDAGRMVLGQTFTIEPMLTMGSYNPVMWDDNWTVVTADGSLSAQFEHTLLITEDGAEIMTKYAGIKLKELSLVQYIDIRNSILFFSDKNMVLVYKLRFWIWSLSINQIHNSNSNKIHTLMEDGRESRSSLGSLSNKRPKAFDIAFPSFLVQIPQKLQNCLKSHFKNSAKDELGANSIIIKENNSFATLKHDLDRQLKAWNNNPTWVDESPEIQVSVPKGSLCNLSVKVKVGLPPDAIYDIVTDPDNRRVFKNIKEVISRKVLVDEGSRQVVEVEQAAMWKFLWWSGTIAVHVMVDQNRDDHSMKFKQVKTGFMERFEGCWEVEPLFVDEKMCFPVKPKTWADYNVCTGGKGRVGSIVTLQQLVQPAIVPPPPISWYLRGITAKTTEMLILDLLTESARMRGSTANLDQKQVELLPEFGVAGDNMIHIKARWASHRRNSRRHGNHRR</sequence>
<feature type="binding site" evidence="5">
    <location>
        <position position="335"/>
    </location>
    <ligand>
        <name>a divalent metal cation</name>
        <dbReference type="ChEBI" id="CHEBI:60240"/>
        <label>1</label>
    </ligand>
</feature>
<evidence type="ECO:0000256" key="3">
    <source>
        <dbReference type="ARBA" id="ARBA00022723"/>
    </source>
</evidence>
<feature type="binding site" evidence="5">
    <location>
        <position position="209"/>
    </location>
    <ligand>
        <name>a divalent metal cation</name>
        <dbReference type="ChEBI" id="CHEBI:60240"/>
        <label>1</label>
    </ligand>
</feature>
<dbReference type="Proteomes" id="UP001202328">
    <property type="component" value="Unassembled WGS sequence"/>
</dbReference>
<evidence type="ECO:0000313" key="10">
    <source>
        <dbReference type="EMBL" id="KAI3915917.1"/>
    </source>
</evidence>
<evidence type="ECO:0000256" key="5">
    <source>
        <dbReference type="HAMAP-Rule" id="MF_03174"/>
    </source>
</evidence>
<feature type="binding site" evidence="5">
    <location>
        <position position="198"/>
    </location>
    <ligand>
        <name>a divalent metal cation</name>
        <dbReference type="ChEBI" id="CHEBI:60240"/>
        <label>1</label>
    </ligand>
</feature>
<dbReference type="Gene3D" id="3.90.230.10">
    <property type="entry name" value="Creatinase/methionine aminopeptidase superfamily"/>
    <property type="match status" value="1"/>
</dbReference>
<dbReference type="EMBL" id="JAJJMB010009125">
    <property type="protein sequence ID" value="KAI3915917.1"/>
    <property type="molecule type" value="Genomic_DNA"/>
</dbReference>
<feature type="binding site" evidence="5">
    <location>
        <position position="335"/>
    </location>
    <ligand>
        <name>a divalent metal cation</name>
        <dbReference type="ChEBI" id="CHEBI:60240"/>
        <label>2</label>
        <note>catalytic</note>
    </ligand>
</feature>
<comment type="similarity">
    <text evidence="5">Belongs to the peptidase M24A family. Methionine aminopeptidase type 1 subfamily.</text>
</comment>
<accession>A0AAD4XJ83</accession>
<comment type="catalytic activity">
    <reaction evidence="5 6">
        <text>Release of N-terminal amino acids, preferentially methionine, from peptides and arylamides.</text>
        <dbReference type="EC" id="3.4.11.18"/>
    </reaction>
</comment>
<dbReference type="Pfam" id="PF02713">
    <property type="entry name" value="DUF220"/>
    <property type="match status" value="1"/>
</dbReference>
<feature type="binding site" evidence="5">
    <location>
        <position position="181"/>
    </location>
    <ligand>
        <name>substrate</name>
    </ligand>
</feature>
<protein>
    <recommendedName>
        <fullName evidence="6">Methionine aminopeptidase</fullName>
        <ecNumber evidence="6">3.4.11.18</ecNumber>
    </recommendedName>
</protein>
<evidence type="ECO:0000259" key="9">
    <source>
        <dbReference type="Pfam" id="PF02713"/>
    </source>
</evidence>
<feature type="domain" description="Peptidase M24" evidence="8">
    <location>
        <begin position="115"/>
        <end position="342"/>
    </location>
</feature>
<dbReference type="InterPro" id="IPR002467">
    <property type="entry name" value="Pept_M24A_MAP1"/>
</dbReference>
<dbReference type="PANTHER" id="PTHR43330:SF8">
    <property type="entry name" value="METHIONINE AMINOPEPTIDASE 1D, MITOCHONDRIAL"/>
    <property type="match status" value="1"/>
</dbReference>
<evidence type="ECO:0000313" key="11">
    <source>
        <dbReference type="Proteomes" id="UP001202328"/>
    </source>
</evidence>